<dbReference type="SUPFAM" id="SSF74650">
    <property type="entry name" value="Galactose mutarotase-like"/>
    <property type="match status" value="1"/>
</dbReference>
<comment type="subcellular location">
    <subcellularLocation>
        <location evidence="2">Secreted</location>
    </subcellularLocation>
</comment>
<dbReference type="EMBL" id="MAVT02000314">
    <property type="protein sequence ID" value="POS76973.1"/>
    <property type="molecule type" value="Genomic_DNA"/>
</dbReference>
<dbReference type="GO" id="GO:0000272">
    <property type="term" value="P:polysaccharide catabolic process"/>
    <property type="evidence" value="ECO:0007669"/>
    <property type="project" value="UniProtKB-KW"/>
</dbReference>
<dbReference type="InterPro" id="IPR011013">
    <property type="entry name" value="Gal_mutarotase_sf_dom"/>
</dbReference>
<dbReference type="Gene3D" id="2.70.98.10">
    <property type="match status" value="1"/>
</dbReference>
<dbReference type="GO" id="GO:0030246">
    <property type="term" value="F:carbohydrate binding"/>
    <property type="evidence" value="ECO:0007669"/>
    <property type="project" value="InterPro"/>
</dbReference>
<evidence type="ECO:0000256" key="2">
    <source>
        <dbReference type="ARBA" id="ARBA00004613"/>
    </source>
</evidence>
<evidence type="ECO:0000256" key="3">
    <source>
        <dbReference type="ARBA" id="ARBA00010418"/>
    </source>
</evidence>
<dbReference type="InterPro" id="IPR051850">
    <property type="entry name" value="Polysacch_Lyase_4"/>
</dbReference>
<name>A0A2P5I387_DIAHE</name>
<feature type="domain" description="Rhamnogalacturonan lyase" evidence="13">
    <location>
        <begin position="381"/>
        <end position="455"/>
    </location>
</feature>
<dbReference type="EC" id="4.2.2.23" evidence="4"/>
<organism evidence="14 15">
    <name type="scientific">Diaporthe helianthi</name>
    <dbReference type="NCBI Taxonomy" id="158607"/>
    <lineage>
        <taxon>Eukaryota</taxon>
        <taxon>Fungi</taxon>
        <taxon>Dikarya</taxon>
        <taxon>Ascomycota</taxon>
        <taxon>Pezizomycotina</taxon>
        <taxon>Sordariomycetes</taxon>
        <taxon>Sordariomycetidae</taxon>
        <taxon>Diaporthales</taxon>
        <taxon>Diaporthaceae</taxon>
        <taxon>Diaporthe</taxon>
    </lineage>
</organism>
<dbReference type="AlphaFoldDB" id="A0A2P5I387"/>
<keyword evidence="9" id="KW-0119">Carbohydrate metabolism</keyword>
<evidence type="ECO:0000256" key="11">
    <source>
        <dbReference type="SAM" id="SignalP"/>
    </source>
</evidence>
<dbReference type="InterPro" id="IPR029411">
    <property type="entry name" value="RG-lyase_III"/>
</dbReference>
<evidence type="ECO:0000259" key="12">
    <source>
        <dbReference type="Pfam" id="PF14683"/>
    </source>
</evidence>
<comment type="similarity">
    <text evidence="3">Belongs to the polysaccharide lyase 4 family.</text>
</comment>
<dbReference type="GO" id="GO:0005576">
    <property type="term" value="C:extracellular region"/>
    <property type="evidence" value="ECO:0007669"/>
    <property type="project" value="UniProtKB-SubCell"/>
</dbReference>
<comment type="catalytic activity">
    <reaction evidence="1">
        <text>Endotype eliminative cleavage of L-alpha-rhamnopyranosyl-(1-&gt;4)-alpha-D-galactopyranosyluronic acid bonds of rhamnogalacturonan I domains in ramified hairy regions of pectin leaving L-rhamnopyranose at the reducing end and 4-deoxy-4,5-unsaturated D-galactopyranosyluronic acid at the non-reducing end.</text>
        <dbReference type="EC" id="4.2.2.23"/>
    </reaction>
</comment>
<dbReference type="GO" id="GO:0102210">
    <property type="term" value="F:rhamnogalacturonan endolyase activity"/>
    <property type="evidence" value="ECO:0007669"/>
    <property type="project" value="UniProtKB-EC"/>
</dbReference>
<dbReference type="STRING" id="158607.A0A2P5I387"/>
<dbReference type="InParanoid" id="A0A2P5I387"/>
<evidence type="ECO:0000256" key="5">
    <source>
        <dbReference type="ARBA" id="ARBA00022525"/>
    </source>
</evidence>
<dbReference type="CDD" id="cd10320">
    <property type="entry name" value="RGL4_N"/>
    <property type="match status" value="1"/>
</dbReference>
<keyword evidence="8" id="KW-0456">Lyase</keyword>
<evidence type="ECO:0000259" key="13">
    <source>
        <dbReference type="Pfam" id="PF14686"/>
    </source>
</evidence>
<keyword evidence="15" id="KW-1185">Reference proteome</keyword>
<keyword evidence="10" id="KW-0624">Polysaccharide degradation</keyword>
<sequence length="692" mass="76499">MHFQRLLVRRAFLPLLELAATVQGALVANQTDAYLLLANDRLTAAVNKSTGAINYLFLDGQNLLGTAAQSVVTPGGPSGSGTNGIGPYLDCYCTPRGFYTPGSQNANYTLYSGVDSLNVSYGGISMSQVYTPTGQILEQYWFLRDGETGLHMFSRFAYHNKTAPTSGVFQEFRTLFRPNTPLWTELVTDSEFHGPSPIPNPAAGNSSLAYTVQDATWYLGNRTADPYVEAVSDYFTKYTFSTTWRDQKVHGMFADGTHSNDGSAFGSWFVMNTKDTYFGGPTWSDLVVDGIVYNYLVSNHHGNQPPNIVDGFDRTFGPSYYFFNKGEPGTELQDLYNEALELATPEWNAQFYDDIAHLVPNYVPTSGRGSWKATVEIPEGGEEAIAILSVPGFDFQDNSNDTDAYQYWADIDAGTGEIQIDRIKAGTYRLTIYASGIFGDFVQEDIVVKAGETTDSGVIVWEAESAGKELWRIGTPDKSGGEWLHGDHPDPDHPLHPPEYRIYWAAYDYLDDFPNGVNFHVGTSDEATDLNYVHWSVFGGYANSVRPTQVEGDGNINNWTVTFDVDDQDLAGTTEAVFTIQLAGAKSASGNTDVFNASQPYANIPYSVVMNGHELETWTIPYYHSSSCAVRSAITCYHVSNKWTFPTSYLHAGENITNEIVLSLPFNATDYESALLPRSIYVQYDALRLEVK</sequence>
<gene>
    <name evidence="14" type="ORF">DHEL01_v204636</name>
</gene>
<dbReference type="InterPro" id="IPR014718">
    <property type="entry name" value="GH-type_carb-bd"/>
</dbReference>
<dbReference type="PANTHER" id="PTHR32018:SF9">
    <property type="entry name" value="RHAMNOGALACTURONATE LYASE B"/>
    <property type="match status" value="1"/>
</dbReference>
<keyword evidence="7" id="KW-0325">Glycoprotein</keyword>
<feature type="chain" id="PRO_5015119293" description="rhamnogalacturonan endolyase" evidence="11">
    <location>
        <begin position="25"/>
        <end position="692"/>
    </location>
</feature>
<dbReference type="InterPro" id="IPR008979">
    <property type="entry name" value="Galactose-bd-like_sf"/>
</dbReference>
<dbReference type="Pfam" id="PF14686">
    <property type="entry name" value="fn3_3"/>
    <property type="match status" value="1"/>
</dbReference>
<feature type="domain" description="Rhamnogalacturonan lyase" evidence="12">
    <location>
        <begin position="469"/>
        <end position="689"/>
    </location>
</feature>
<reference evidence="14" key="1">
    <citation type="submission" date="2017-09" db="EMBL/GenBank/DDBJ databases">
        <title>Polyketide synthases of a Diaporthe helianthi virulent isolate.</title>
        <authorList>
            <person name="Baroncelli R."/>
        </authorList>
    </citation>
    <scope>NUCLEOTIDE SEQUENCE [LARGE SCALE GENOMIC DNA]</scope>
    <source>
        <strain evidence="14">7/96</strain>
    </source>
</reference>
<keyword evidence="5" id="KW-0964">Secreted</keyword>
<evidence type="ECO:0000256" key="6">
    <source>
        <dbReference type="ARBA" id="ARBA00022729"/>
    </source>
</evidence>
<accession>A0A2P5I387</accession>
<evidence type="ECO:0000256" key="9">
    <source>
        <dbReference type="ARBA" id="ARBA00023277"/>
    </source>
</evidence>
<dbReference type="PANTHER" id="PTHR32018">
    <property type="entry name" value="RHAMNOGALACTURONATE LYASE FAMILY PROTEIN"/>
    <property type="match status" value="1"/>
</dbReference>
<evidence type="ECO:0000256" key="8">
    <source>
        <dbReference type="ARBA" id="ARBA00023239"/>
    </source>
</evidence>
<dbReference type="Pfam" id="PF14683">
    <property type="entry name" value="CBM-like"/>
    <property type="match status" value="1"/>
</dbReference>
<dbReference type="OrthoDB" id="2130367at2759"/>
<dbReference type="InterPro" id="IPR029413">
    <property type="entry name" value="RG-lyase_II"/>
</dbReference>
<evidence type="ECO:0000313" key="15">
    <source>
        <dbReference type="Proteomes" id="UP000094444"/>
    </source>
</evidence>
<proteinExistence type="inferred from homology"/>
<dbReference type="Gene3D" id="2.60.40.1120">
    <property type="entry name" value="Carboxypeptidase-like, regulatory domain"/>
    <property type="match status" value="1"/>
</dbReference>
<evidence type="ECO:0000256" key="10">
    <source>
        <dbReference type="ARBA" id="ARBA00023326"/>
    </source>
</evidence>
<comment type="caution">
    <text evidence="14">The sequence shown here is derived from an EMBL/GenBank/DDBJ whole genome shotgun (WGS) entry which is preliminary data.</text>
</comment>
<keyword evidence="6 11" id="KW-0732">Signal</keyword>
<dbReference type="SUPFAM" id="SSF49785">
    <property type="entry name" value="Galactose-binding domain-like"/>
    <property type="match status" value="1"/>
</dbReference>
<feature type="signal peptide" evidence="11">
    <location>
        <begin position="1"/>
        <end position="24"/>
    </location>
</feature>
<dbReference type="InterPro" id="IPR013784">
    <property type="entry name" value="Carb-bd-like_fold"/>
</dbReference>
<evidence type="ECO:0000313" key="14">
    <source>
        <dbReference type="EMBL" id="POS76973.1"/>
    </source>
</evidence>
<evidence type="ECO:0000256" key="1">
    <source>
        <dbReference type="ARBA" id="ARBA00001324"/>
    </source>
</evidence>
<evidence type="ECO:0000256" key="4">
    <source>
        <dbReference type="ARBA" id="ARBA00012437"/>
    </source>
</evidence>
<dbReference type="CDD" id="cd10316">
    <property type="entry name" value="RGL4_M"/>
    <property type="match status" value="1"/>
</dbReference>
<protein>
    <recommendedName>
        <fullName evidence="4">rhamnogalacturonan endolyase</fullName>
        <ecNumber evidence="4">4.2.2.23</ecNumber>
    </recommendedName>
</protein>
<dbReference type="Proteomes" id="UP000094444">
    <property type="component" value="Unassembled WGS sequence"/>
</dbReference>
<evidence type="ECO:0000256" key="7">
    <source>
        <dbReference type="ARBA" id="ARBA00023180"/>
    </source>
</evidence>
<dbReference type="SUPFAM" id="SSF49452">
    <property type="entry name" value="Starch-binding domain-like"/>
    <property type="match status" value="1"/>
</dbReference>